<evidence type="ECO:0000256" key="3">
    <source>
        <dbReference type="ARBA" id="ARBA00022670"/>
    </source>
</evidence>
<reference evidence="11" key="1">
    <citation type="journal article" date="2017" name="Genome Biol.">
        <title>Comparative genomics reveals high biological diversity and specific adaptations in the industrially and medically important fungal genus Aspergillus.</title>
        <authorList>
            <person name="de Vries R.P."/>
            <person name="Riley R."/>
            <person name="Wiebenga A."/>
            <person name="Aguilar-Osorio G."/>
            <person name="Amillis S."/>
            <person name="Uchima C.A."/>
            <person name="Anderluh G."/>
            <person name="Asadollahi M."/>
            <person name="Askin M."/>
            <person name="Barry K."/>
            <person name="Battaglia E."/>
            <person name="Bayram O."/>
            <person name="Benocci T."/>
            <person name="Braus-Stromeyer S.A."/>
            <person name="Caldana C."/>
            <person name="Canovas D."/>
            <person name="Cerqueira G.C."/>
            <person name="Chen F."/>
            <person name="Chen W."/>
            <person name="Choi C."/>
            <person name="Clum A."/>
            <person name="Dos Santos R.A."/>
            <person name="Damasio A.R."/>
            <person name="Diallinas G."/>
            <person name="Emri T."/>
            <person name="Fekete E."/>
            <person name="Flipphi M."/>
            <person name="Freyberg S."/>
            <person name="Gallo A."/>
            <person name="Gournas C."/>
            <person name="Habgood R."/>
            <person name="Hainaut M."/>
            <person name="Harispe M.L."/>
            <person name="Henrissat B."/>
            <person name="Hilden K.S."/>
            <person name="Hope R."/>
            <person name="Hossain A."/>
            <person name="Karabika E."/>
            <person name="Karaffa L."/>
            <person name="Karanyi Z."/>
            <person name="Krasevec N."/>
            <person name="Kuo A."/>
            <person name="Kusch H."/>
            <person name="LaButti K."/>
            <person name="Lagendijk E.L."/>
            <person name="Lapidus A."/>
            <person name="Levasseur A."/>
            <person name="Lindquist E."/>
            <person name="Lipzen A."/>
            <person name="Logrieco A.F."/>
            <person name="MacCabe A."/>
            <person name="Maekelae M.R."/>
            <person name="Malavazi I."/>
            <person name="Melin P."/>
            <person name="Meyer V."/>
            <person name="Mielnichuk N."/>
            <person name="Miskei M."/>
            <person name="Molnar A.P."/>
            <person name="Mule G."/>
            <person name="Ngan C.Y."/>
            <person name="Orejas M."/>
            <person name="Orosz E."/>
            <person name="Ouedraogo J.P."/>
            <person name="Overkamp K.M."/>
            <person name="Park H.-S."/>
            <person name="Perrone G."/>
            <person name="Piumi F."/>
            <person name="Punt P.J."/>
            <person name="Ram A.F."/>
            <person name="Ramon A."/>
            <person name="Rauscher S."/>
            <person name="Record E."/>
            <person name="Riano-Pachon D.M."/>
            <person name="Robert V."/>
            <person name="Roehrig J."/>
            <person name="Ruller R."/>
            <person name="Salamov A."/>
            <person name="Salih N.S."/>
            <person name="Samson R.A."/>
            <person name="Sandor E."/>
            <person name="Sanguinetti M."/>
            <person name="Schuetze T."/>
            <person name="Sepcic K."/>
            <person name="Shelest E."/>
            <person name="Sherlock G."/>
            <person name="Sophianopoulou V."/>
            <person name="Squina F.M."/>
            <person name="Sun H."/>
            <person name="Susca A."/>
            <person name="Todd R.B."/>
            <person name="Tsang A."/>
            <person name="Unkles S.E."/>
            <person name="van de Wiele N."/>
            <person name="van Rossen-Uffink D."/>
            <person name="Oliveira J.V."/>
            <person name="Vesth T.C."/>
            <person name="Visser J."/>
            <person name="Yu J.-H."/>
            <person name="Zhou M."/>
            <person name="Andersen M.R."/>
            <person name="Archer D.B."/>
            <person name="Baker S.E."/>
            <person name="Benoit I."/>
            <person name="Brakhage A.A."/>
            <person name="Braus G.H."/>
            <person name="Fischer R."/>
            <person name="Frisvad J.C."/>
            <person name="Goldman G.H."/>
            <person name="Houbraken J."/>
            <person name="Oakley B."/>
            <person name="Pocsi I."/>
            <person name="Scazzocchio C."/>
            <person name="Seiboth B."/>
            <person name="vanKuyk P.A."/>
            <person name="Wortman J."/>
            <person name="Dyer P.S."/>
            <person name="Grigoriev I.V."/>
        </authorList>
    </citation>
    <scope>NUCLEOTIDE SEQUENCE [LARGE SCALE GENOMIC DNA]</scope>
    <source>
        <strain evidence="11">CBS 506.65</strain>
    </source>
</reference>
<comment type="similarity">
    <text evidence="8">Belongs to the peptidase C1 family.</text>
</comment>
<dbReference type="InterPro" id="IPR004134">
    <property type="entry name" value="Peptidase_C1B"/>
</dbReference>
<evidence type="ECO:0000256" key="5">
    <source>
        <dbReference type="ARBA" id="ARBA00022807"/>
    </source>
</evidence>
<evidence type="ECO:0000313" key="11">
    <source>
        <dbReference type="Proteomes" id="UP000184188"/>
    </source>
</evidence>
<comment type="subcellular location">
    <subcellularLocation>
        <location evidence="8">Mitochondrion</location>
    </subcellularLocation>
    <subcellularLocation>
        <location evidence="8">Cytoplasm</location>
    </subcellularLocation>
</comment>
<evidence type="ECO:0000256" key="2">
    <source>
        <dbReference type="ARBA" id="ARBA00022490"/>
    </source>
</evidence>
<proteinExistence type="inferred from homology"/>
<comment type="function">
    <text evidence="8">Has aminopeptidase activity, shortening substrate peptides sequentially by 1 amino acid. Has bleomycin hydrolase activity, which can protect the cell from the toxic effects of bleomycin. Has homocysteine-thiolactonase activity, protecting the cell against homocysteine toxicity.</text>
</comment>
<dbReference type="GeneID" id="34611375"/>
<comment type="function">
    <text evidence="6">The normal physiological role of the enzyme is unknown, but it is not essential for the viability of yeast cells. Has aminopeptidase activity, shortening substrate peptides sequentially by 1 amino acid. Has bleomycin hydrolase activity, which can protect the cell from the toxic effects of bleomycin. Has homocysteine-thiolactonase activity, protecting the cell against homocysteine toxicity. Acts as a repressor in the GAL4 regulatory system, but this does not require either the peptidase or nucleic acid-binding activities.</text>
</comment>
<dbReference type="PIRSF" id="PIRSF005700">
    <property type="entry name" value="PepC"/>
    <property type="match status" value="1"/>
</dbReference>
<keyword evidence="8" id="KW-0496">Mitochondrion</keyword>
<dbReference type="AlphaFoldDB" id="A0A1L9SEJ1"/>
<dbReference type="GO" id="GO:0070005">
    <property type="term" value="F:cysteine-type aminopeptidase activity"/>
    <property type="evidence" value="ECO:0007669"/>
    <property type="project" value="InterPro"/>
</dbReference>
<evidence type="ECO:0000256" key="9">
    <source>
        <dbReference type="PIRSR" id="PIRSR005700-1"/>
    </source>
</evidence>
<evidence type="ECO:0000256" key="1">
    <source>
        <dbReference type="ARBA" id="ARBA00000423"/>
    </source>
</evidence>
<dbReference type="CDD" id="cd00585">
    <property type="entry name" value="Peptidase_C1B"/>
    <property type="match status" value="1"/>
</dbReference>
<comment type="catalytic activity">
    <reaction evidence="1 8">
        <text>Inactivates bleomycin B2 (a cytotoxic glycometallopeptide) by hydrolysis of a carboxyamide bond of beta-aminoalanine, but also shows general aminopeptidase activity. The specificity varies somewhat with source, but amino acid arylamides of Met, Leu and Ala are preferred.</text>
        <dbReference type="EC" id="3.4.22.40"/>
    </reaction>
</comment>
<gene>
    <name evidence="10" type="ORF">ASPZODRAFT_143460</name>
</gene>
<keyword evidence="5 8" id="KW-0788">Thiol protease</keyword>
<protein>
    <recommendedName>
        <fullName evidence="8">Cysteine proteinase 1, mitochondrial</fullName>
        <ecNumber evidence="8">3.4.22.40</ecNumber>
    </recommendedName>
</protein>
<keyword evidence="11" id="KW-1185">Reference proteome</keyword>
<comment type="subunit">
    <text evidence="7">Homohexamer. Binds to nucleic acids. Binds single-stranded DNA and RNA with higher affinity than double-stranded DNA.</text>
</comment>
<accession>A0A1L9SEJ1</accession>
<dbReference type="GO" id="GO:0004197">
    <property type="term" value="F:cysteine-type endopeptidase activity"/>
    <property type="evidence" value="ECO:0007669"/>
    <property type="project" value="UniProtKB-EC"/>
</dbReference>
<evidence type="ECO:0000256" key="4">
    <source>
        <dbReference type="ARBA" id="ARBA00022801"/>
    </source>
</evidence>
<evidence type="ECO:0000256" key="8">
    <source>
        <dbReference type="PIRNR" id="PIRNR005700"/>
    </source>
</evidence>
<dbReference type="PROSITE" id="PS00139">
    <property type="entry name" value="THIOL_PROTEASE_CYS"/>
    <property type="match status" value="1"/>
</dbReference>
<dbReference type="Pfam" id="PF03051">
    <property type="entry name" value="Peptidase_C1_2"/>
    <property type="match status" value="1"/>
</dbReference>
<evidence type="ECO:0000256" key="6">
    <source>
        <dbReference type="ARBA" id="ARBA00025347"/>
    </source>
</evidence>
<feature type="active site" evidence="9">
    <location>
        <position position="438"/>
    </location>
</feature>
<sequence length="517" mass="57596">MGGAVSKEEGFISKEKSGYSFTQESHAKRYGRISQDSLAVNELAPPPYEIKERVVTLPLSATKQWESSLLSEPKNRLAISALSANPISSILTNQAAATADTQTFNIKIPFEGGPITNQRSSGRCWLFASTNVFRVAIMKRYNLKDFELSQAYLFYWDKIEKANWFLEQIIDTATTHELDDRLVQTLFSDPISDGGQWDMVSNLVEKYGLVPQVLYPDGYNAKNSSKMDWLITAKLREQALELRKLATTAATAAEETSARRAQLMLSLAKERFMQEIHSIVTIMLGPVPDPQGKFQWDFYDANGKFHQLQLTPKQFAASLSSKQGVQTCGGVNLSAMFSLVNDPRNEYGRLLTVDRLGNMVGGRGITYVNVDMSTIKSAAINMLKAGYPVFFGCDVGKFSDSATGIMDLDLFDLTLGFNISLGMDKAQRLQTGESSMTHAMVLTAVQVENGEPVRWRVQNSWGETAGDKGWFVMSDKWADQFLYQIVVDPRFVAKEVSDILKQDALVLPRWDPMGVLA</sequence>
<dbReference type="STRING" id="1073090.A0A1L9SEJ1"/>
<keyword evidence="4 8" id="KW-0378">Hydrolase</keyword>
<name>A0A1L9SEJ1_9EURO</name>
<dbReference type="SUPFAM" id="SSF54001">
    <property type="entry name" value="Cysteine proteinases"/>
    <property type="match status" value="1"/>
</dbReference>
<dbReference type="RefSeq" id="XP_022580078.1">
    <property type="nucleotide sequence ID" value="XM_022724910.1"/>
</dbReference>
<dbReference type="FunFam" id="3.90.70.10:FF:000021">
    <property type="entry name" value="Bleomycin hydrolase"/>
    <property type="match status" value="1"/>
</dbReference>
<organism evidence="10 11">
    <name type="scientific">Penicilliopsis zonata CBS 506.65</name>
    <dbReference type="NCBI Taxonomy" id="1073090"/>
    <lineage>
        <taxon>Eukaryota</taxon>
        <taxon>Fungi</taxon>
        <taxon>Dikarya</taxon>
        <taxon>Ascomycota</taxon>
        <taxon>Pezizomycotina</taxon>
        <taxon>Eurotiomycetes</taxon>
        <taxon>Eurotiomycetidae</taxon>
        <taxon>Eurotiales</taxon>
        <taxon>Aspergillaceae</taxon>
        <taxon>Penicilliopsis</taxon>
    </lineage>
</organism>
<keyword evidence="2 8" id="KW-0963">Cytoplasm</keyword>
<dbReference type="InterPro" id="IPR038765">
    <property type="entry name" value="Papain-like_cys_pep_sf"/>
</dbReference>
<keyword evidence="3 8" id="KW-0645">Protease</keyword>
<evidence type="ECO:0000256" key="7">
    <source>
        <dbReference type="ARBA" id="ARBA00026080"/>
    </source>
</evidence>
<dbReference type="GO" id="GO:0005739">
    <property type="term" value="C:mitochondrion"/>
    <property type="evidence" value="ECO:0007669"/>
    <property type="project" value="UniProtKB-SubCell"/>
</dbReference>
<dbReference type="PANTHER" id="PTHR10363:SF2">
    <property type="entry name" value="BLEOMYCIN HYDROLASE"/>
    <property type="match status" value="1"/>
</dbReference>
<dbReference type="OrthoDB" id="2666448at2759"/>
<dbReference type="GO" id="GO:0009636">
    <property type="term" value="P:response to toxic substance"/>
    <property type="evidence" value="ECO:0007669"/>
    <property type="project" value="TreeGrafter"/>
</dbReference>
<dbReference type="GO" id="GO:0043418">
    <property type="term" value="P:homocysteine catabolic process"/>
    <property type="evidence" value="ECO:0007669"/>
    <property type="project" value="TreeGrafter"/>
</dbReference>
<dbReference type="VEuPathDB" id="FungiDB:ASPZODRAFT_143460"/>
<feature type="active site" evidence="9">
    <location>
        <position position="124"/>
    </location>
</feature>
<evidence type="ECO:0000313" key="10">
    <source>
        <dbReference type="EMBL" id="OJJ45568.1"/>
    </source>
</evidence>
<dbReference type="EC" id="3.4.22.40" evidence="8"/>
<dbReference type="PANTHER" id="PTHR10363">
    <property type="entry name" value="BLEOMYCIN HYDROLASE"/>
    <property type="match status" value="1"/>
</dbReference>
<dbReference type="EMBL" id="KV878344">
    <property type="protein sequence ID" value="OJJ45568.1"/>
    <property type="molecule type" value="Genomic_DNA"/>
</dbReference>
<dbReference type="Gene3D" id="3.90.70.10">
    <property type="entry name" value="Cysteine proteinases"/>
    <property type="match status" value="1"/>
</dbReference>
<dbReference type="Proteomes" id="UP000184188">
    <property type="component" value="Unassembled WGS sequence"/>
</dbReference>
<feature type="active site" evidence="9">
    <location>
        <position position="459"/>
    </location>
</feature>
<dbReference type="GO" id="GO:0006508">
    <property type="term" value="P:proteolysis"/>
    <property type="evidence" value="ECO:0007669"/>
    <property type="project" value="UniProtKB-KW"/>
</dbReference>
<dbReference type="InterPro" id="IPR000169">
    <property type="entry name" value="Pept_cys_AS"/>
</dbReference>